<feature type="domain" description="Glycosyl transferase family 1" evidence="1">
    <location>
        <begin position="172"/>
        <end position="333"/>
    </location>
</feature>
<dbReference type="PANTHER" id="PTHR12526:SF630">
    <property type="entry name" value="GLYCOSYLTRANSFERASE"/>
    <property type="match status" value="1"/>
</dbReference>
<dbReference type="GO" id="GO:0016757">
    <property type="term" value="F:glycosyltransferase activity"/>
    <property type="evidence" value="ECO:0007669"/>
    <property type="project" value="InterPro"/>
</dbReference>
<evidence type="ECO:0000259" key="1">
    <source>
        <dbReference type="Pfam" id="PF00534"/>
    </source>
</evidence>
<dbReference type="SUPFAM" id="SSF53756">
    <property type="entry name" value="UDP-Glycosyltransferase/glycogen phosphorylase"/>
    <property type="match status" value="1"/>
</dbReference>
<keyword evidence="2" id="KW-0808">Transferase</keyword>
<dbReference type="KEGG" id="cheb:HH215_13270"/>
<dbReference type="InterPro" id="IPR001296">
    <property type="entry name" value="Glyco_trans_1"/>
</dbReference>
<name>A0A7Z2VJL6_9BACL</name>
<keyword evidence="3" id="KW-1185">Reference proteome</keyword>
<evidence type="ECO:0000313" key="2">
    <source>
        <dbReference type="EMBL" id="QJD84060.1"/>
    </source>
</evidence>
<dbReference type="CDD" id="cd03801">
    <property type="entry name" value="GT4_PimA-like"/>
    <property type="match status" value="1"/>
</dbReference>
<dbReference type="Pfam" id="PF00534">
    <property type="entry name" value="Glycos_transf_1"/>
    <property type="match status" value="1"/>
</dbReference>
<dbReference type="PANTHER" id="PTHR12526">
    <property type="entry name" value="GLYCOSYLTRANSFERASE"/>
    <property type="match status" value="1"/>
</dbReference>
<protein>
    <submittedName>
        <fullName evidence="2">Glycosyltransferase family 4 protein</fullName>
    </submittedName>
</protein>
<proteinExistence type="predicted"/>
<reference evidence="2 3" key="1">
    <citation type="submission" date="2020-04" db="EMBL/GenBank/DDBJ databases">
        <title>Genome sequencing of novel species.</title>
        <authorList>
            <person name="Heo J."/>
            <person name="Kim S.-J."/>
            <person name="Kim J.-S."/>
            <person name="Hong S.-B."/>
            <person name="Kwon S.-W."/>
        </authorList>
    </citation>
    <scope>NUCLEOTIDE SEQUENCE [LARGE SCALE GENOMIC DNA]</scope>
    <source>
        <strain evidence="2 3">MFER-1</strain>
    </source>
</reference>
<gene>
    <name evidence="2" type="ORF">HH215_13270</name>
</gene>
<dbReference type="RefSeq" id="WP_169280345.1">
    <property type="nucleotide sequence ID" value="NZ_CP051680.1"/>
</dbReference>
<evidence type="ECO:0000313" key="3">
    <source>
        <dbReference type="Proteomes" id="UP000502248"/>
    </source>
</evidence>
<accession>A0A7Z2VJL6</accession>
<dbReference type="Gene3D" id="3.40.50.2000">
    <property type="entry name" value="Glycogen Phosphorylase B"/>
    <property type="match status" value="2"/>
</dbReference>
<sequence>MKKVLFMFILPSGGVDTLNRLRYRALLPVGIQCHFLYFREGSGSTGYSPEIPVFYASEPPEIQHILKHYSFDCIVVTSFFLQVLLLRQLGFDKPIIFEIQGFGTPDNARQNLTEAQPYLSPYANAFLYPSTPHIGALLQEIYPLKPKFSFANPFDPDSFDLPLPPPLPYPPLVWIGRLEDNKNWSDFLLIGAEVIKRIPYVRLWMFSDPALAEPGENERLLLRMNQLGLTPYLDHYHNIISAEIPLYFRLIASSGGVLCMTSKAEGAPYVALEALSSGCPVVTSNSDGVRSAIIEEVTGLYYSHGDIDGATDRIVRLMTDKSLRKSLVLRGKKHVRSDFSMEKYAINFSDMLEAVGAKPC</sequence>
<dbReference type="AlphaFoldDB" id="A0A7Z2VJL6"/>
<dbReference type="EMBL" id="CP051680">
    <property type="protein sequence ID" value="QJD84060.1"/>
    <property type="molecule type" value="Genomic_DNA"/>
</dbReference>
<organism evidence="2 3">
    <name type="scientific">Cohnella herbarum</name>
    <dbReference type="NCBI Taxonomy" id="2728023"/>
    <lineage>
        <taxon>Bacteria</taxon>
        <taxon>Bacillati</taxon>
        <taxon>Bacillota</taxon>
        <taxon>Bacilli</taxon>
        <taxon>Bacillales</taxon>
        <taxon>Paenibacillaceae</taxon>
        <taxon>Cohnella</taxon>
    </lineage>
</organism>
<dbReference type="Proteomes" id="UP000502248">
    <property type="component" value="Chromosome"/>
</dbReference>